<dbReference type="Pfam" id="PF08534">
    <property type="entry name" value="Redoxin"/>
    <property type="match status" value="1"/>
</dbReference>
<proteinExistence type="inferred from homology"/>
<keyword evidence="5" id="KW-0676">Redox-active center</keyword>
<dbReference type="PANTHER" id="PTHR42852:SF6">
    <property type="entry name" value="THIOL:DISULFIDE INTERCHANGE PROTEIN DSBE"/>
    <property type="match status" value="1"/>
</dbReference>
<dbReference type="InterPro" id="IPR013740">
    <property type="entry name" value="Redoxin"/>
</dbReference>
<dbReference type="EMBL" id="AVFL01000001">
    <property type="protein sequence ID" value="EWY42400.1"/>
    <property type="molecule type" value="Genomic_DNA"/>
</dbReference>
<dbReference type="GO" id="GO:0015036">
    <property type="term" value="F:disulfide oxidoreductase activity"/>
    <property type="evidence" value="ECO:0007669"/>
    <property type="project" value="InterPro"/>
</dbReference>
<evidence type="ECO:0000256" key="5">
    <source>
        <dbReference type="ARBA" id="ARBA00023284"/>
    </source>
</evidence>
<comment type="caution">
    <text evidence="7">The sequence shown here is derived from an EMBL/GenBank/DDBJ whole genome shotgun (WGS) entry which is preliminary data.</text>
</comment>
<evidence type="ECO:0000256" key="3">
    <source>
        <dbReference type="ARBA" id="ARBA00022748"/>
    </source>
</evidence>
<gene>
    <name evidence="7" type="ORF">N825_00170</name>
</gene>
<dbReference type="GO" id="GO:0030288">
    <property type="term" value="C:outer membrane-bounded periplasmic space"/>
    <property type="evidence" value="ECO:0007669"/>
    <property type="project" value="InterPro"/>
</dbReference>
<comment type="subcellular location">
    <subcellularLocation>
        <location evidence="1">Cell envelope</location>
    </subcellularLocation>
</comment>
<dbReference type="SUPFAM" id="SSF52833">
    <property type="entry name" value="Thioredoxin-like"/>
    <property type="match status" value="1"/>
</dbReference>
<dbReference type="NCBIfam" id="TIGR00385">
    <property type="entry name" value="dsbE"/>
    <property type="match status" value="1"/>
</dbReference>
<dbReference type="PANTHER" id="PTHR42852">
    <property type="entry name" value="THIOL:DISULFIDE INTERCHANGE PROTEIN DSBE"/>
    <property type="match status" value="1"/>
</dbReference>
<dbReference type="CDD" id="cd03010">
    <property type="entry name" value="TlpA_like_DsbE"/>
    <property type="match status" value="1"/>
</dbReference>
<dbReference type="PATRIC" id="fig|1385369.3.peg.35"/>
<dbReference type="InterPro" id="IPR017937">
    <property type="entry name" value="Thioredoxin_CS"/>
</dbReference>
<dbReference type="GO" id="GO:0017004">
    <property type="term" value="P:cytochrome complex assembly"/>
    <property type="evidence" value="ECO:0007669"/>
    <property type="project" value="UniProtKB-KW"/>
</dbReference>
<dbReference type="InterPro" id="IPR013766">
    <property type="entry name" value="Thioredoxin_domain"/>
</dbReference>
<evidence type="ECO:0000256" key="2">
    <source>
        <dbReference type="ARBA" id="ARBA00007758"/>
    </source>
</evidence>
<dbReference type="Gene3D" id="3.40.30.10">
    <property type="entry name" value="Glutaredoxin"/>
    <property type="match status" value="1"/>
</dbReference>
<dbReference type="STRING" id="1385369.N825_00170"/>
<feature type="domain" description="Thioredoxin" evidence="6">
    <location>
        <begin position="34"/>
        <end position="172"/>
    </location>
</feature>
<keyword evidence="8" id="KW-1185">Reference proteome</keyword>
<protein>
    <submittedName>
        <fullName evidence="7">Thiol oxidoreductase DsbE</fullName>
    </submittedName>
</protein>
<dbReference type="Proteomes" id="UP000019486">
    <property type="component" value="Unassembled WGS sequence"/>
</dbReference>
<dbReference type="PROSITE" id="PS51352">
    <property type="entry name" value="THIOREDOXIN_2"/>
    <property type="match status" value="1"/>
</dbReference>
<evidence type="ECO:0000256" key="1">
    <source>
        <dbReference type="ARBA" id="ARBA00004196"/>
    </source>
</evidence>
<dbReference type="InterPro" id="IPR050553">
    <property type="entry name" value="Thioredoxin_ResA/DsbE_sf"/>
</dbReference>
<dbReference type="AlphaFoldDB" id="W9H818"/>
<keyword evidence="3" id="KW-0201">Cytochrome c-type biogenesis</keyword>
<reference evidence="7 8" key="1">
    <citation type="submission" date="2013-08" db="EMBL/GenBank/DDBJ databases">
        <title>The genome sequence of Skermanella stibiiresistens.</title>
        <authorList>
            <person name="Zhu W."/>
            <person name="Wang G."/>
        </authorList>
    </citation>
    <scope>NUCLEOTIDE SEQUENCE [LARGE SCALE GENOMIC DNA]</scope>
    <source>
        <strain evidence="7 8">SB22</strain>
    </source>
</reference>
<comment type="similarity">
    <text evidence="2">Belongs to the thioredoxin family. DsbE subfamily.</text>
</comment>
<dbReference type="OrthoDB" id="9799347at2"/>
<accession>W9H818</accession>
<dbReference type="RefSeq" id="WP_037445798.1">
    <property type="nucleotide sequence ID" value="NZ_AVFL01000001.1"/>
</dbReference>
<dbReference type="PROSITE" id="PS00194">
    <property type="entry name" value="THIOREDOXIN_1"/>
    <property type="match status" value="1"/>
</dbReference>
<evidence type="ECO:0000256" key="4">
    <source>
        <dbReference type="ARBA" id="ARBA00023157"/>
    </source>
</evidence>
<keyword evidence="4" id="KW-1015">Disulfide bond</keyword>
<dbReference type="InterPro" id="IPR004799">
    <property type="entry name" value="Periplasmic_diS_OxRdtase_DsbE"/>
</dbReference>
<evidence type="ECO:0000259" key="6">
    <source>
        <dbReference type="PROSITE" id="PS51352"/>
    </source>
</evidence>
<name>W9H818_9PROT</name>
<organism evidence="7 8">
    <name type="scientific">Skermanella stibiiresistens SB22</name>
    <dbReference type="NCBI Taxonomy" id="1385369"/>
    <lineage>
        <taxon>Bacteria</taxon>
        <taxon>Pseudomonadati</taxon>
        <taxon>Pseudomonadota</taxon>
        <taxon>Alphaproteobacteria</taxon>
        <taxon>Rhodospirillales</taxon>
        <taxon>Azospirillaceae</taxon>
        <taxon>Skermanella</taxon>
    </lineage>
</organism>
<evidence type="ECO:0000313" key="7">
    <source>
        <dbReference type="EMBL" id="EWY42400.1"/>
    </source>
</evidence>
<evidence type="ECO:0000313" key="8">
    <source>
        <dbReference type="Proteomes" id="UP000019486"/>
    </source>
</evidence>
<dbReference type="InterPro" id="IPR036249">
    <property type="entry name" value="Thioredoxin-like_sf"/>
</dbReference>
<sequence length="180" mass="19773">MRRLIYILPLGLFVVLAGYFAVGLTRDPSVVPSALIDKPVPEFTLPPLLKDGQGLASAELKGKVQLVNVFASWCVPCRVEHPVLMRLAKEQGVTVKAINYKDKPEDAIRWLNQGGNPYAAIGADQDGRVSIDWGVYGVPETYVIDAEGRIRYKVVGPVMPDEVERHILPLIKSLQGDLQG</sequence>